<keyword evidence="4" id="KW-0411">Iron-sulfur</keyword>
<evidence type="ECO:0000256" key="6">
    <source>
        <dbReference type="SAM" id="MobiDB-lite"/>
    </source>
</evidence>
<gene>
    <name evidence="8" type="ORF">S7711_02584</name>
</gene>
<accession>A0A084B8W1</accession>
<dbReference type="InterPro" id="IPR036922">
    <property type="entry name" value="Rieske_2Fe-2S_sf"/>
</dbReference>
<dbReference type="HOGENOM" id="CLU_079949_0_0_1"/>
<dbReference type="OrthoDB" id="426882at2759"/>
<dbReference type="AlphaFoldDB" id="A0A084B8W1"/>
<name>A0A084B8W1_STACB</name>
<sequence>MAFSFASSRPQNRWHFVGLASSFPNITAADSEHLSAQYRCGEGFKPGCKVFSVPEQDTDGKEGIHEVDLDDTPDAALLKEQIMIFKYNGKLHALDHKCPHSSFPLSRGIPFDIEDFGVVLSAGLMCPKHDWSFDLFTGRADRGGYMLKLWELQLRPVSSSEKGEEKEQVEQDEEVWVRRKQRIG</sequence>
<dbReference type="EMBL" id="KL647681">
    <property type="protein sequence ID" value="KEY73990.1"/>
    <property type="molecule type" value="Genomic_DNA"/>
</dbReference>
<evidence type="ECO:0000259" key="7">
    <source>
        <dbReference type="PROSITE" id="PS51296"/>
    </source>
</evidence>
<keyword evidence="2" id="KW-0479">Metal-binding</keyword>
<evidence type="ECO:0000256" key="1">
    <source>
        <dbReference type="ARBA" id="ARBA00022714"/>
    </source>
</evidence>
<dbReference type="Proteomes" id="UP000028045">
    <property type="component" value="Unassembled WGS sequence"/>
</dbReference>
<dbReference type="PANTHER" id="PTHR21496">
    <property type="entry name" value="FERREDOXIN-RELATED"/>
    <property type="match status" value="1"/>
</dbReference>
<dbReference type="Gene3D" id="2.102.10.10">
    <property type="entry name" value="Rieske [2Fe-2S] iron-sulphur domain"/>
    <property type="match status" value="1"/>
</dbReference>
<evidence type="ECO:0000313" key="8">
    <source>
        <dbReference type="EMBL" id="KEY73990.1"/>
    </source>
</evidence>
<evidence type="ECO:0000256" key="4">
    <source>
        <dbReference type="ARBA" id="ARBA00023014"/>
    </source>
</evidence>
<keyword evidence="1" id="KW-0001">2Fe-2S</keyword>
<dbReference type="GO" id="GO:0051537">
    <property type="term" value="F:2 iron, 2 sulfur cluster binding"/>
    <property type="evidence" value="ECO:0007669"/>
    <property type="project" value="UniProtKB-KW"/>
</dbReference>
<feature type="region of interest" description="Disordered" evidence="6">
    <location>
        <begin position="159"/>
        <end position="184"/>
    </location>
</feature>
<organism evidence="8 9">
    <name type="scientific">Stachybotrys chartarum (strain CBS 109288 / IBT 7711)</name>
    <name type="common">Toxic black mold</name>
    <name type="synonym">Stilbospora chartarum</name>
    <dbReference type="NCBI Taxonomy" id="1280523"/>
    <lineage>
        <taxon>Eukaryota</taxon>
        <taxon>Fungi</taxon>
        <taxon>Dikarya</taxon>
        <taxon>Ascomycota</taxon>
        <taxon>Pezizomycotina</taxon>
        <taxon>Sordariomycetes</taxon>
        <taxon>Hypocreomycetidae</taxon>
        <taxon>Hypocreales</taxon>
        <taxon>Stachybotryaceae</taxon>
        <taxon>Stachybotrys</taxon>
    </lineage>
</organism>
<dbReference type="SUPFAM" id="SSF50022">
    <property type="entry name" value="ISP domain"/>
    <property type="match status" value="1"/>
</dbReference>
<dbReference type="InterPro" id="IPR017941">
    <property type="entry name" value="Rieske_2Fe-2S"/>
</dbReference>
<protein>
    <recommendedName>
        <fullName evidence="7">Rieske domain-containing protein</fullName>
    </recommendedName>
</protein>
<dbReference type="PROSITE" id="PS51296">
    <property type="entry name" value="RIESKE"/>
    <property type="match status" value="1"/>
</dbReference>
<evidence type="ECO:0000256" key="3">
    <source>
        <dbReference type="ARBA" id="ARBA00023004"/>
    </source>
</evidence>
<evidence type="ECO:0000256" key="5">
    <source>
        <dbReference type="ARBA" id="ARBA00034078"/>
    </source>
</evidence>
<dbReference type="PANTHER" id="PTHR21496:SF0">
    <property type="entry name" value="RIESKE DOMAIN-CONTAINING PROTEIN"/>
    <property type="match status" value="1"/>
</dbReference>
<reference evidence="8 9" key="1">
    <citation type="journal article" date="2014" name="BMC Genomics">
        <title>Comparative genome sequencing reveals chemotype-specific gene clusters in the toxigenic black mold Stachybotrys.</title>
        <authorList>
            <person name="Semeiks J."/>
            <person name="Borek D."/>
            <person name="Otwinowski Z."/>
            <person name="Grishin N.V."/>
        </authorList>
    </citation>
    <scope>NUCLEOTIDE SEQUENCE [LARGE SCALE GENOMIC DNA]</scope>
    <source>
        <strain evidence="9">CBS 109288 / IBT 7711</strain>
    </source>
</reference>
<keyword evidence="3" id="KW-0408">Iron</keyword>
<keyword evidence="9" id="KW-1185">Reference proteome</keyword>
<proteinExistence type="predicted"/>
<comment type="cofactor">
    <cofactor evidence="5">
        <name>[2Fe-2S] cluster</name>
        <dbReference type="ChEBI" id="CHEBI:190135"/>
    </cofactor>
</comment>
<evidence type="ECO:0000256" key="2">
    <source>
        <dbReference type="ARBA" id="ARBA00022723"/>
    </source>
</evidence>
<feature type="domain" description="Rieske" evidence="7">
    <location>
        <begin position="64"/>
        <end position="135"/>
    </location>
</feature>
<dbReference type="GO" id="GO:0046872">
    <property type="term" value="F:metal ion binding"/>
    <property type="evidence" value="ECO:0007669"/>
    <property type="project" value="UniProtKB-KW"/>
</dbReference>
<dbReference type="Pfam" id="PF00355">
    <property type="entry name" value="Rieske"/>
    <property type="match status" value="1"/>
</dbReference>
<evidence type="ECO:0000313" key="9">
    <source>
        <dbReference type="Proteomes" id="UP000028045"/>
    </source>
</evidence>